<evidence type="ECO:0000313" key="3">
    <source>
        <dbReference type="EMBL" id="MBS2969898.1"/>
    </source>
</evidence>
<organism evidence="3 4">
    <name type="scientific">Metabacillus flavus</name>
    <dbReference type="NCBI Taxonomy" id="2823519"/>
    <lineage>
        <taxon>Bacteria</taxon>
        <taxon>Bacillati</taxon>
        <taxon>Bacillota</taxon>
        <taxon>Bacilli</taxon>
        <taxon>Bacillales</taxon>
        <taxon>Bacillaceae</taxon>
        <taxon>Metabacillus</taxon>
    </lineage>
</organism>
<feature type="domain" description="VWFA" evidence="2">
    <location>
        <begin position="76"/>
        <end position="291"/>
    </location>
</feature>
<dbReference type="CDD" id="cd00198">
    <property type="entry name" value="vWFA"/>
    <property type="match status" value="1"/>
</dbReference>
<evidence type="ECO:0000256" key="1">
    <source>
        <dbReference type="SAM" id="SignalP"/>
    </source>
</evidence>
<reference evidence="3 4" key="1">
    <citation type="submission" date="2021-04" db="EMBL/GenBank/DDBJ databases">
        <title>Metabacillus sp. strain KIGAM252 whole genome sequence.</title>
        <authorList>
            <person name="Seo M.-J."/>
            <person name="Cho E.-S."/>
            <person name="Hwang C.Y."/>
            <person name="Yoon D.J."/>
        </authorList>
    </citation>
    <scope>NUCLEOTIDE SEQUENCE [LARGE SCALE GENOMIC DNA]</scope>
    <source>
        <strain evidence="3 4">KIGAM252</strain>
    </source>
</reference>
<name>A0ABS5LGM4_9BACI</name>
<protein>
    <submittedName>
        <fullName evidence="3">VWA domain-containing protein</fullName>
    </submittedName>
</protein>
<dbReference type="Proteomes" id="UP000682403">
    <property type="component" value="Unassembled WGS sequence"/>
</dbReference>
<proteinExistence type="predicted"/>
<dbReference type="SMART" id="SM00327">
    <property type="entry name" value="VWA"/>
    <property type="match status" value="1"/>
</dbReference>
<dbReference type="EMBL" id="JAGVRK010000001">
    <property type="protein sequence ID" value="MBS2969898.1"/>
    <property type="molecule type" value="Genomic_DNA"/>
</dbReference>
<dbReference type="Gene3D" id="3.40.50.410">
    <property type="entry name" value="von Willebrand factor, type A domain"/>
    <property type="match status" value="1"/>
</dbReference>
<evidence type="ECO:0000313" key="4">
    <source>
        <dbReference type="Proteomes" id="UP000682403"/>
    </source>
</evidence>
<feature type="chain" id="PRO_5045171207" evidence="1">
    <location>
        <begin position="29"/>
        <end position="556"/>
    </location>
</feature>
<dbReference type="PANTHER" id="PTHR10579:SF43">
    <property type="entry name" value="ZINC FINGER (C3HC4-TYPE RING FINGER) FAMILY PROTEIN"/>
    <property type="match status" value="1"/>
</dbReference>
<accession>A0ABS5LGM4</accession>
<dbReference type="PANTHER" id="PTHR10579">
    <property type="entry name" value="CALCIUM-ACTIVATED CHLORIDE CHANNEL REGULATOR"/>
    <property type="match status" value="1"/>
</dbReference>
<dbReference type="InterPro" id="IPR036465">
    <property type="entry name" value="vWFA_dom_sf"/>
</dbReference>
<sequence length="556" mass="61498">MIKRIFAAVLLMSLFISQFILPSQFASAEAGISIESEVRAAPEEVYLEFGKNAESTVQIDVTPKGEAPKTERPPVDVVLVFDKSGSMNDLVNGKSKMMHAKEAMTAALATFNENNRNRMVKDRFALVAFDSGVSDANSQFVLNSNTSGITDKVTAMKAEGGTNYTNSLEKARLILEGGKDLPNRKQHIIFMTDGKPTNSEKVDNTNGVFKELFEENDYRSRFGNFSYWGKSLYGLTLGFMGKNYVIGDSSNRTYNIIGQKKQYLDTNPGRNYVIVEHNSKYYIEQKTSEAVQTNIKDHIDEQAELISEKGIILNSIGFGEAQNGAQIDMKLLEDISIKGQAINAVGNDIVSILKFTSENITSSKRSLSNGYVQFSLPEGAKLVMEKDSKITQSTSTNGLYKLPLKDILYEPLPNPSKISHYLTLSFTKSGRYVFNFQVVYNGGEYTLNKQATINVLEISVNNVAFNPIEINVGETINLKEYLKFDPLNATNQYIESMTKGPTNAFILTVENGVFKAKGLNPGFDSVKAVVKDGQKQINAAGTIVVKDPNDSSELKW</sequence>
<dbReference type="SUPFAM" id="SSF53300">
    <property type="entry name" value="vWA-like"/>
    <property type="match status" value="1"/>
</dbReference>
<dbReference type="PROSITE" id="PS50234">
    <property type="entry name" value="VWFA"/>
    <property type="match status" value="1"/>
</dbReference>
<dbReference type="RefSeq" id="WP_211559614.1">
    <property type="nucleotide sequence ID" value="NZ_JAGVRK010000001.1"/>
</dbReference>
<comment type="caution">
    <text evidence="3">The sequence shown here is derived from an EMBL/GenBank/DDBJ whole genome shotgun (WGS) entry which is preliminary data.</text>
</comment>
<keyword evidence="1" id="KW-0732">Signal</keyword>
<dbReference type="InterPro" id="IPR002035">
    <property type="entry name" value="VWF_A"/>
</dbReference>
<dbReference type="InterPro" id="IPR051266">
    <property type="entry name" value="CLCR"/>
</dbReference>
<evidence type="ECO:0000259" key="2">
    <source>
        <dbReference type="PROSITE" id="PS50234"/>
    </source>
</evidence>
<feature type="signal peptide" evidence="1">
    <location>
        <begin position="1"/>
        <end position="28"/>
    </location>
</feature>
<gene>
    <name evidence="3" type="ORF">J9317_14085</name>
</gene>
<keyword evidence="4" id="KW-1185">Reference proteome</keyword>
<dbReference type="Pfam" id="PF13519">
    <property type="entry name" value="VWA_2"/>
    <property type="match status" value="1"/>
</dbReference>